<dbReference type="AlphaFoldDB" id="A0A9Q0R804"/>
<evidence type="ECO:0000256" key="10">
    <source>
        <dbReference type="ARBA" id="ARBA00043193"/>
    </source>
</evidence>
<name>A0A9Q0R804_ANAIG</name>
<dbReference type="InterPro" id="IPR005502">
    <property type="entry name" value="Ribosyl_crysJ1"/>
</dbReference>
<feature type="binding site" evidence="12">
    <location>
        <position position="76"/>
    </location>
    <ligand>
        <name>Mg(2+)</name>
        <dbReference type="ChEBI" id="CHEBI:18420"/>
        <label>1</label>
    </ligand>
</feature>
<dbReference type="Gene3D" id="1.10.4080.10">
    <property type="entry name" value="ADP-ribosylation/Crystallin J1"/>
    <property type="match status" value="1"/>
</dbReference>
<keyword evidence="12" id="KW-0479">Metal-binding</keyword>
<dbReference type="OMA" id="WHWTDDT"/>
<dbReference type="PANTHER" id="PTHR16222:SF24">
    <property type="entry name" value="ADP-RIBOSYLHYDROLASE ARH3"/>
    <property type="match status" value="1"/>
</dbReference>
<evidence type="ECO:0000256" key="11">
    <source>
        <dbReference type="ARBA" id="ARBA00049015"/>
    </source>
</evidence>
<feature type="binding site" evidence="12">
    <location>
        <position position="75"/>
    </location>
    <ligand>
        <name>Mg(2+)</name>
        <dbReference type="ChEBI" id="CHEBI:18420"/>
        <label>1</label>
    </ligand>
</feature>
<proteinExistence type="inferred from homology"/>
<feature type="binding site" evidence="12">
    <location>
        <position position="77"/>
    </location>
    <ligand>
        <name>Mg(2+)</name>
        <dbReference type="ChEBI" id="CHEBI:18420"/>
        <label>1</label>
    </ligand>
</feature>
<evidence type="ECO:0000256" key="8">
    <source>
        <dbReference type="ARBA" id="ARBA00042850"/>
    </source>
</evidence>
<evidence type="ECO:0000256" key="9">
    <source>
        <dbReference type="ARBA" id="ARBA00043187"/>
    </source>
</evidence>
<evidence type="ECO:0000313" key="14">
    <source>
        <dbReference type="Proteomes" id="UP001149090"/>
    </source>
</evidence>
<reference evidence="13" key="1">
    <citation type="submission" date="2022-10" db="EMBL/GenBank/DDBJ databases">
        <title>Novel sulphate-reducing endosymbionts in the free-living metamonad Anaeramoeba.</title>
        <authorList>
            <person name="Jerlstrom-Hultqvist J."/>
            <person name="Cepicka I."/>
            <person name="Gallot-Lavallee L."/>
            <person name="Salas-Leiva D."/>
            <person name="Curtis B.A."/>
            <person name="Zahonova K."/>
            <person name="Pipaliya S."/>
            <person name="Dacks J."/>
            <person name="Roger A.J."/>
        </authorList>
    </citation>
    <scope>NUCLEOTIDE SEQUENCE</scope>
    <source>
        <strain evidence="13">BMAN</strain>
    </source>
</reference>
<comment type="caution">
    <text evidence="13">The sequence shown here is derived from an EMBL/GenBank/DDBJ whole genome shotgun (WGS) entry which is preliminary data.</text>
</comment>
<comment type="cofactor">
    <cofactor evidence="12">
        <name>Mg(2+)</name>
        <dbReference type="ChEBI" id="CHEBI:18420"/>
    </cofactor>
    <text evidence="12">Binds 2 magnesium ions per subunit.</text>
</comment>
<evidence type="ECO:0000256" key="4">
    <source>
        <dbReference type="ARBA" id="ARBA00041057"/>
    </source>
</evidence>
<dbReference type="Pfam" id="PF03747">
    <property type="entry name" value="ADP_ribosyl_GH"/>
    <property type="match status" value="1"/>
</dbReference>
<feature type="binding site" evidence="12">
    <location>
        <position position="298"/>
    </location>
    <ligand>
        <name>Mg(2+)</name>
        <dbReference type="ChEBI" id="CHEBI:18420"/>
        <label>1</label>
    </ligand>
</feature>
<organism evidence="13 14">
    <name type="scientific">Anaeramoeba ignava</name>
    <name type="common">Anaerobic marine amoeba</name>
    <dbReference type="NCBI Taxonomy" id="1746090"/>
    <lineage>
        <taxon>Eukaryota</taxon>
        <taxon>Metamonada</taxon>
        <taxon>Anaeramoebidae</taxon>
        <taxon>Anaeramoeba</taxon>
    </lineage>
</organism>
<keyword evidence="14" id="KW-1185">Reference proteome</keyword>
<dbReference type="InterPro" id="IPR050792">
    <property type="entry name" value="ADP-ribosylglycohydrolase"/>
</dbReference>
<feature type="binding site" evidence="12">
    <location>
        <position position="295"/>
    </location>
    <ligand>
        <name>Mg(2+)</name>
        <dbReference type="ChEBI" id="CHEBI:18420"/>
        <label>1</label>
    </ligand>
</feature>
<evidence type="ECO:0000256" key="3">
    <source>
        <dbReference type="ARBA" id="ARBA00022801"/>
    </source>
</evidence>
<feature type="binding site" evidence="12">
    <location>
        <position position="297"/>
    </location>
    <ligand>
        <name>Mg(2+)</name>
        <dbReference type="ChEBI" id="CHEBI:18420"/>
        <label>1</label>
    </ligand>
</feature>
<evidence type="ECO:0000256" key="5">
    <source>
        <dbReference type="ARBA" id="ARBA00042398"/>
    </source>
</evidence>
<evidence type="ECO:0000256" key="7">
    <source>
        <dbReference type="ARBA" id="ARBA00042722"/>
    </source>
</evidence>
<evidence type="ECO:0000256" key="2">
    <source>
        <dbReference type="ARBA" id="ARBA00012255"/>
    </source>
</evidence>
<protein>
    <recommendedName>
        <fullName evidence="4">ADP-ribosylhydrolase ARH3</fullName>
        <ecNumber evidence="2">3.2.1.143</ecNumber>
    </recommendedName>
    <alternativeName>
        <fullName evidence="5">ADP-ribose glycohydrolase ARH3</fullName>
    </alternativeName>
    <alternativeName>
        <fullName evidence="6">ADP-ribosylhydrolase 3</fullName>
    </alternativeName>
    <alternativeName>
        <fullName evidence="9">O-acetyl-ADP-ribose deacetylase ARH3</fullName>
    </alternativeName>
    <alternativeName>
        <fullName evidence="10">Poly(ADP-ribose) glycohydrolase ARH3</fullName>
    </alternativeName>
    <alternativeName>
        <fullName evidence="8">[Protein ADP-ribosylarginine] hydrolase-like protein 2</fullName>
    </alternativeName>
    <alternativeName>
        <fullName evidence="7">[Protein ADP-ribosylserine] hydrolase</fullName>
    </alternativeName>
</protein>
<dbReference type="SUPFAM" id="SSF101478">
    <property type="entry name" value="ADP-ribosylglycohydrolase"/>
    <property type="match status" value="1"/>
</dbReference>
<evidence type="ECO:0000256" key="1">
    <source>
        <dbReference type="ARBA" id="ARBA00010702"/>
    </source>
</evidence>
<accession>A0A9Q0R804</accession>
<dbReference type="PANTHER" id="PTHR16222">
    <property type="entry name" value="ADP-RIBOSYLGLYCOHYDROLASE"/>
    <property type="match status" value="1"/>
</dbReference>
<dbReference type="Proteomes" id="UP001149090">
    <property type="component" value="Unassembled WGS sequence"/>
</dbReference>
<evidence type="ECO:0000256" key="6">
    <source>
        <dbReference type="ARBA" id="ARBA00042471"/>
    </source>
</evidence>
<evidence type="ECO:0000256" key="12">
    <source>
        <dbReference type="PIRSR" id="PIRSR605502-1"/>
    </source>
</evidence>
<comment type="similarity">
    <text evidence="1">Belongs to the ADP-ribosylglycohydrolase family.</text>
</comment>
<dbReference type="GO" id="GO:0004649">
    <property type="term" value="F:poly(ADP-ribose) glycohydrolase activity"/>
    <property type="evidence" value="ECO:0007669"/>
    <property type="project" value="UniProtKB-EC"/>
</dbReference>
<gene>
    <name evidence="13" type="ORF">M0811_10838</name>
</gene>
<dbReference type="OrthoDB" id="410104at2759"/>
<keyword evidence="3" id="KW-0378">Hydrolase</keyword>
<sequence>MALSKILPPLEDETLIDKLSEDEITDRCLGMLLGCCCGDILGANCEFSKPKKLQKKYKRVHSFLDSNERRFGQYTDDTEMTLAVCDSLIKNQGLNAEHLAKTYGRYFDSRPQRGYGPSVSKILRKISQGEIDYRESGTMIFPEGSYANGGLMRISPIGFSFRNASQEVMHEAVRLALLPTHVHPEAIEGTFLQAFSIAKFTKMNPKDFDADQWINELINMSKVELIKKRLEVVLECLHKEMTPLQVVELVTEPNEFGKTFQIRTADALASVCYIMGKFGKNPEQALEEIVILGGDADTVAAILGALIGSLYGSSWIPNRWFKNIENRSFEGLYVGRDSLLEAGKLLAKLDLKEIPIQSNSVDLESNENIKEEKEEKKD</sequence>
<comment type="catalytic activity">
    <reaction evidence="11">
        <text>alpha-NAD(+) + H2O = ADP-D-ribose + nicotinamide + H(+)</text>
        <dbReference type="Rhea" id="RHEA:68792"/>
        <dbReference type="ChEBI" id="CHEBI:15377"/>
        <dbReference type="ChEBI" id="CHEBI:15378"/>
        <dbReference type="ChEBI" id="CHEBI:17154"/>
        <dbReference type="ChEBI" id="CHEBI:57967"/>
        <dbReference type="ChEBI" id="CHEBI:77017"/>
    </reaction>
</comment>
<dbReference type="EC" id="3.2.1.143" evidence="2"/>
<keyword evidence="12" id="KW-0460">Magnesium</keyword>
<evidence type="ECO:0000313" key="13">
    <source>
        <dbReference type="EMBL" id="KAJ5070569.1"/>
    </source>
</evidence>
<dbReference type="EMBL" id="JAPDFW010000094">
    <property type="protein sequence ID" value="KAJ5070569.1"/>
    <property type="molecule type" value="Genomic_DNA"/>
</dbReference>
<dbReference type="InterPro" id="IPR036705">
    <property type="entry name" value="Ribosyl_crysJ1_sf"/>
</dbReference>
<dbReference type="GO" id="GO:0046872">
    <property type="term" value="F:metal ion binding"/>
    <property type="evidence" value="ECO:0007669"/>
    <property type="project" value="UniProtKB-KW"/>
</dbReference>